<gene>
    <name evidence="1" type="ORF">S03H2_53713</name>
</gene>
<organism evidence="1">
    <name type="scientific">marine sediment metagenome</name>
    <dbReference type="NCBI Taxonomy" id="412755"/>
    <lineage>
        <taxon>unclassified sequences</taxon>
        <taxon>metagenomes</taxon>
        <taxon>ecological metagenomes</taxon>
    </lineage>
</organism>
<comment type="caution">
    <text evidence="1">The sequence shown here is derived from an EMBL/GenBank/DDBJ whole genome shotgun (WGS) entry which is preliminary data.</text>
</comment>
<name>X1GYF5_9ZZZZ</name>
<proteinExistence type="predicted"/>
<dbReference type="AlphaFoldDB" id="X1GYF5"/>
<reference evidence="1" key="1">
    <citation type="journal article" date="2014" name="Front. Microbiol.">
        <title>High frequency of phylogenetically diverse reductive dehalogenase-homologous genes in deep subseafloor sedimentary metagenomes.</title>
        <authorList>
            <person name="Kawai M."/>
            <person name="Futagami T."/>
            <person name="Toyoda A."/>
            <person name="Takaki Y."/>
            <person name="Nishi S."/>
            <person name="Hori S."/>
            <person name="Arai W."/>
            <person name="Tsubouchi T."/>
            <person name="Morono Y."/>
            <person name="Uchiyama I."/>
            <person name="Ito T."/>
            <person name="Fujiyama A."/>
            <person name="Inagaki F."/>
            <person name="Takami H."/>
        </authorList>
    </citation>
    <scope>NUCLEOTIDE SEQUENCE</scope>
    <source>
        <strain evidence="1">Expedition CK06-06</strain>
    </source>
</reference>
<dbReference type="EMBL" id="BARU01034195">
    <property type="protein sequence ID" value="GAH62197.1"/>
    <property type="molecule type" value="Genomic_DNA"/>
</dbReference>
<evidence type="ECO:0000313" key="1">
    <source>
        <dbReference type="EMBL" id="GAH62197.1"/>
    </source>
</evidence>
<dbReference type="SUPFAM" id="SSF46894">
    <property type="entry name" value="C-terminal effector domain of the bipartite response regulators"/>
    <property type="match status" value="1"/>
</dbReference>
<dbReference type="GO" id="GO:0003677">
    <property type="term" value="F:DNA binding"/>
    <property type="evidence" value="ECO:0007669"/>
    <property type="project" value="InterPro"/>
</dbReference>
<accession>X1GYF5</accession>
<sequence length="63" mass="7377">ILSTQCGYLRWLSNPALAYVPSHIWVQNVDEIAYLRKQGYTQKEVAQELGVHIKTVRKYDRTK</sequence>
<protein>
    <submittedName>
        <fullName evidence="1">Uncharacterized protein</fullName>
    </submittedName>
</protein>
<dbReference type="Gene3D" id="1.10.10.60">
    <property type="entry name" value="Homeodomain-like"/>
    <property type="match status" value="1"/>
</dbReference>
<dbReference type="Pfam" id="PF13384">
    <property type="entry name" value="HTH_23"/>
    <property type="match status" value="1"/>
</dbReference>
<dbReference type="InterPro" id="IPR016032">
    <property type="entry name" value="Sig_transdc_resp-reg_C-effctor"/>
</dbReference>
<feature type="non-terminal residue" evidence="1">
    <location>
        <position position="1"/>
    </location>
</feature>
<dbReference type="GO" id="GO:0006355">
    <property type="term" value="P:regulation of DNA-templated transcription"/>
    <property type="evidence" value="ECO:0007669"/>
    <property type="project" value="InterPro"/>
</dbReference>